<evidence type="ECO:0000256" key="3">
    <source>
        <dbReference type="PROSITE-ProRule" id="PRU00023"/>
    </source>
</evidence>
<dbReference type="EMBL" id="NEDP02076727">
    <property type="protein sequence ID" value="OWF35441.1"/>
    <property type="molecule type" value="Genomic_DNA"/>
</dbReference>
<keyword evidence="4" id="KW-0812">Transmembrane</keyword>
<keyword evidence="2 3" id="KW-0040">ANK repeat</keyword>
<feature type="repeat" description="ANK" evidence="3">
    <location>
        <begin position="49"/>
        <end position="81"/>
    </location>
</feature>
<dbReference type="PANTHER" id="PTHR24171:SF9">
    <property type="entry name" value="ANKYRIN REPEAT DOMAIN-CONTAINING PROTEIN 39"/>
    <property type="match status" value="1"/>
</dbReference>
<evidence type="ECO:0000256" key="2">
    <source>
        <dbReference type="ARBA" id="ARBA00023043"/>
    </source>
</evidence>
<gene>
    <name evidence="5" type="ORF">KP79_PYT21516</name>
</gene>
<comment type="caution">
    <text evidence="5">The sequence shown here is derived from an EMBL/GenBank/DDBJ whole genome shotgun (WGS) entry which is preliminary data.</text>
</comment>
<protein>
    <submittedName>
        <fullName evidence="5">Ankyrin repeat domain-containing protein 46</fullName>
    </submittedName>
</protein>
<evidence type="ECO:0000313" key="6">
    <source>
        <dbReference type="Proteomes" id="UP000242188"/>
    </source>
</evidence>
<evidence type="ECO:0000256" key="1">
    <source>
        <dbReference type="ARBA" id="ARBA00022737"/>
    </source>
</evidence>
<dbReference type="SUPFAM" id="SSF48403">
    <property type="entry name" value="Ankyrin repeat"/>
    <property type="match status" value="1"/>
</dbReference>
<evidence type="ECO:0000313" key="5">
    <source>
        <dbReference type="EMBL" id="OWF35441.1"/>
    </source>
</evidence>
<dbReference type="STRING" id="6573.A0A210PG63"/>
<dbReference type="Pfam" id="PF12796">
    <property type="entry name" value="Ank_2"/>
    <property type="match status" value="1"/>
</dbReference>
<dbReference type="PANTHER" id="PTHR24171">
    <property type="entry name" value="ANKYRIN REPEAT DOMAIN-CONTAINING PROTEIN 39-RELATED"/>
    <property type="match status" value="1"/>
</dbReference>
<proteinExistence type="predicted"/>
<dbReference type="OrthoDB" id="6069906at2759"/>
<keyword evidence="4" id="KW-0472">Membrane</keyword>
<keyword evidence="6" id="KW-1185">Reference proteome</keyword>
<dbReference type="SMART" id="SM00248">
    <property type="entry name" value="ANK"/>
    <property type="match status" value="2"/>
</dbReference>
<dbReference type="Gene3D" id="1.25.40.20">
    <property type="entry name" value="Ankyrin repeat-containing domain"/>
    <property type="match status" value="1"/>
</dbReference>
<keyword evidence="4" id="KW-1133">Transmembrane helix</keyword>
<evidence type="ECO:0000256" key="4">
    <source>
        <dbReference type="SAM" id="Phobius"/>
    </source>
</evidence>
<feature type="transmembrane region" description="Helical" evidence="4">
    <location>
        <begin position="165"/>
        <end position="188"/>
    </location>
</feature>
<accession>A0A210PG63</accession>
<dbReference type="InterPro" id="IPR036770">
    <property type="entry name" value="Ankyrin_rpt-contain_sf"/>
</dbReference>
<organism evidence="5 6">
    <name type="scientific">Mizuhopecten yessoensis</name>
    <name type="common">Japanese scallop</name>
    <name type="synonym">Patinopecten yessoensis</name>
    <dbReference type="NCBI Taxonomy" id="6573"/>
    <lineage>
        <taxon>Eukaryota</taxon>
        <taxon>Metazoa</taxon>
        <taxon>Spiralia</taxon>
        <taxon>Lophotrochozoa</taxon>
        <taxon>Mollusca</taxon>
        <taxon>Bivalvia</taxon>
        <taxon>Autobranchia</taxon>
        <taxon>Pteriomorphia</taxon>
        <taxon>Pectinida</taxon>
        <taxon>Pectinoidea</taxon>
        <taxon>Pectinidae</taxon>
        <taxon>Mizuhopecten</taxon>
    </lineage>
</organism>
<keyword evidence="1" id="KW-0677">Repeat</keyword>
<sequence>MAVNTFDDLIFEIMEAGDDLREAVNSCELEKVQVLLESGQHDVNARDGSGRTVLFIPVCRGHVSLVGSLVEHGADVRILDYNNNSALHWCGNTEVLEMLVAYGADIMQRNKLGLTPKEMALRRGLAPSIIEAFTQLEKRADKKDTSESSLSETRCSIFQEFSDGIGFRNLCLLVAGIFLLSLQFAYIITGASRQLEVMEPITFSSA</sequence>
<dbReference type="AlphaFoldDB" id="A0A210PG63"/>
<dbReference type="InterPro" id="IPR002110">
    <property type="entry name" value="Ankyrin_rpt"/>
</dbReference>
<reference evidence="5 6" key="1">
    <citation type="journal article" date="2017" name="Nat. Ecol. Evol.">
        <title>Scallop genome provides insights into evolution of bilaterian karyotype and development.</title>
        <authorList>
            <person name="Wang S."/>
            <person name="Zhang J."/>
            <person name="Jiao W."/>
            <person name="Li J."/>
            <person name="Xun X."/>
            <person name="Sun Y."/>
            <person name="Guo X."/>
            <person name="Huan P."/>
            <person name="Dong B."/>
            <person name="Zhang L."/>
            <person name="Hu X."/>
            <person name="Sun X."/>
            <person name="Wang J."/>
            <person name="Zhao C."/>
            <person name="Wang Y."/>
            <person name="Wang D."/>
            <person name="Huang X."/>
            <person name="Wang R."/>
            <person name="Lv J."/>
            <person name="Li Y."/>
            <person name="Zhang Z."/>
            <person name="Liu B."/>
            <person name="Lu W."/>
            <person name="Hui Y."/>
            <person name="Liang J."/>
            <person name="Zhou Z."/>
            <person name="Hou R."/>
            <person name="Li X."/>
            <person name="Liu Y."/>
            <person name="Li H."/>
            <person name="Ning X."/>
            <person name="Lin Y."/>
            <person name="Zhao L."/>
            <person name="Xing Q."/>
            <person name="Dou J."/>
            <person name="Li Y."/>
            <person name="Mao J."/>
            <person name="Guo H."/>
            <person name="Dou H."/>
            <person name="Li T."/>
            <person name="Mu C."/>
            <person name="Jiang W."/>
            <person name="Fu Q."/>
            <person name="Fu X."/>
            <person name="Miao Y."/>
            <person name="Liu J."/>
            <person name="Yu Q."/>
            <person name="Li R."/>
            <person name="Liao H."/>
            <person name="Li X."/>
            <person name="Kong Y."/>
            <person name="Jiang Z."/>
            <person name="Chourrout D."/>
            <person name="Li R."/>
            <person name="Bao Z."/>
        </authorList>
    </citation>
    <scope>NUCLEOTIDE SEQUENCE [LARGE SCALE GENOMIC DNA]</scope>
    <source>
        <strain evidence="5 6">PY_sf001</strain>
    </source>
</reference>
<dbReference type="PROSITE" id="PS50088">
    <property type="entry name" value="ANK_REPEAT"/>
    <property type="match status" value="1"/>
</dbReference>
<dbReference type="Proteomes" id="UP000242188">
    <property type="component" value="Unassembled WGS sequence"/>
</dbReference>
<dbReference type="PROSITE" id="PS50297">
    <property type="entry name" value="ANK_REP_REGION"/>
    <property type="match status" value="1"/>
</dbReference>
<name>A0A210PG63_MIZYE</name>